<keyword evidence="5" id="KW-0472">Membrane</keyword>
<evidence type="ECO:0000256" key="4">
    <source>
        <dbReference type="PROSITE-ProRule" id="PRU00284"/>
    </source>
</evidence>
<evidence type="ECO:0000259" key="7">
    <source>
        <dbReference type="PROSITE" id="PS50113"/>
    </source>
</evidence>
<gene>
    <name evidence="9" type="ORF">SAMN04488516_10442</name>
</gene>
<organism evidence="9 10">
    <name type="scientific">Desulfonauticus submarinus</name>
    <dbReference type="NCBI Taxonomy" id="206665"/>
    <lineage>
        <taxon>Bacteria</taxon>
        <taxon>Pseudomonadati</taxon>
        <taxon>Thermodesulfobacteriota</taxon>
        <taxon>Desulfovibrionia</taxon>
        <taxon>Desulfovibrionales</taxon>
        <taxon>Desulfonauticaceae</taxon>
        <taxon>Desulfonauticus</taxon>
    </lineage>
</organism>
<dbReference type="InterPro" id="IPR013656">
    <property type="entry name" value="PAS_4"/>
</dbReference>
<dbReference type="FunFam" id="1.10.287.950:FF:000001">
    <property type="entry name" value="Methyl-accepting chemotaxis sensory transducer"/>
    <property type="match status" value="1"/>
</dbReference>
<dbReference type="Pfam" id="PF00015">
    <property type="entry name" value="MCPsignal"/>
    <property type="match status" value="1"/>
</dbReference>
<dbReference type="Gene3D" id="3.30.450.20">
    <property type="entry name" value="PAS domain"/>
    <property type="match status" value="1"/>
</dbReference>
<evidence type="ECO:0000256" key="3">
    <source>
        <dbReference type="ARBA" id="ARBA00029447"/>
    </source>
</evidence>
<dbReference type="SMART" id="SM00283">
    <property type="entry name" value="MA"/>
    <property type="match status" value="1"/>
</dbReference>
<dbReference type="RefSeq" id="WP_092064707.1">
    <property type="nucleotide sequence ID" value="NZ_FNIN01000004.1"/>
</dbReference>
<evidence type="ECO:0000256" key="1">
    <source>
        <dbReference type="ARBA" id="ARBA00004370"/>
    </source>
</evidence>
<keyword evidence="5" id="KW-1133">Transmembrane helix</keyword>
<dbReference type="CDD" id="cd00130">
    <property type="entry name" value="PAS"/>
    <property type="match status" value="1"/>
</dbReference>
<dbReference type="InterPro" id="IPR000700">
    <property type="entry name" value="PAS-assoc_C"/>
</dbReference>
<dbReference type="PROSITE" id="PS50113">
    <property type="entry name" value="PAC"/>
    <property type="match status" value="1"/>
</dbReference>
<dbReference type="GO" id="GO:0016020">
    <property type="term" value="C:membrane"/>
    <property type="evidence" value="ECO:0007669"/>
    <property type="project" value="UniProtKB-SubCell"/>
</dbReference>
<dbReference type="InterPro" id="IPR035965">
    <property type="entry name" value="PAS-like_dom_sf"/>
</dbReference>
<comment type="similarity">
    <text evidence="3">Belongs to the methyl-accepting chemotaxis (MCP) protein family.</text>
</comment>
<evidence type="ECO:0000313" key="9">
    <source>
        <dbReference type="EMBL" id="SDN65588.1"/>
    </source>
</evidence>
<reference evidence="9 10" key="1">
    <citation type="submission" date="2016-10" db="EMBL/GenBank/DDBJ databases">
        <authorList>
            <person name="de Groot N.N."/>
        </authorList>
    </citation>
    <scope>NUCLEOTIDE SEQUENCE [LARGE SCALE GENOMIC DNA]</scope>
    <source>
        <strain evidence="9 10">DSM 15269</strain>
    </source>
</reference>
<proteinExistence type="inferred from homology"/>
<feature type="domain" description="PAC" evidence="7">
    <location>
        <begin position="336"/>
        <end position="388"/>
    </location>
</feature>
<accession>A0A1H0D619</accession>
<dbReference type="Gene3D" id="6.10.340.10">
    <property type="match status" value="1"/>
</dbReference>
<evidence type="ECO:0000259" key="8">
    <source>
        <dbReference type="PROSITE" id="PS50885"/>
    </source>
</evidence>
<feature type="domain" description="HAMP" evidence="8">
    <location>
        <begin position="212"/>
        <end position="264"/>
    </location>
</feature>
<dbReference type="EMBL" id="FNIN01000004">
    <property type="protein sequence ID" value="SDN65588.1"/>
    <property type="molecule type" value="Genomic_DNA"/>
</dbReference>
<evidence type="ECO:0000313" key="10">
    <source>
        <dbReference type="Proteomes" id="UP000199602"/>
    </source>
</evidence>
<dbReference type="Pfam" id="PF00672">
    <property type="entry name" value="HAMP"/>
    <property type="match status" value="1"/>
</dbReference>
<feature type="domain" description="Methyl-accepting transducer" evidence="6">
    <location>
        <begin position="403"/>
        <end position="639"/>
    </location>
</feature>
<dbReference type="PANTHER" id="PTHR32089">
    <property type="entry name" value="METHYL-ACCEPTING CHEMOTAXIS PROTEIN MCPB"/>
    <property type="match status" value="1"/>
</dbReference>
<dbReference type="InterPro" id="IPR003660">
    <property type="entry name" value="HAMP_dom"/>
</dbReference>
<dbReference type="CDD" id="cd11386">
    <property type="entry name" value="MCP_signal"/>
    <property type="match status" value="1"/>
</dbReference>
<dbReference type="Gene3D" id="3.30.450.290">
    <property type="match status" value="1"/>
</dbReference>
<dbReference type="Pfam" id="PF08448">
    <property type="entry name" value="PAS_4"/>
    <property type="match status" value="1"/>
</dbReference>
<protein>
    <submittedName>
        <fullName evidence="9">Methyl-accepting chemotaxis protein</fullName>
    </submittedName>
</protein>
<evidence type="ECO:0000256" key="5">
    <source>
        <dbReference type="SAM" id="Phobius"/>
    </source>
</evidence>
<dbReference type="GO" id="GO:0006935">
    <property type="term" value="P:chemotaxis"/>
    <property type="evidence" value="ECO:0007669"/>
    <property type="project" value="UniProtKB-ARBA"/>
</dbReference>
<dbReference type="Proteomes" id="UP000199602">
    <property type="component" value="Unassembled WGS sequence"/>
</dbReference>
<dbReference type="STRING" id="206665.SAMN04488516_10442"/>
<evidence type="ECO:0000256" key="2">
    <source>
        <dbReference type="ARBA" id="ARBA00023224"/>
    </source>
</evidence>
<feature type="transmembrane region" description="Helical" evidence="5">
    <location>
        <begin position="191"/>
        <end position="210"/>
    </location>
</feature>
<dbReference type="CDD" id="cd06225">
    <property type="entry name" value="HAMP"/>
    <property type="match status" value="1"/>
</dbReference>
<dbReference type="SUPFAM" id="SSF58104">
    <property type="entry name" value="Methyl-accepting chemotaxis protein (MCP) signaling domain"/>
    <property type="match status" value="1"/>
</dbReference>
<dbReference type="InterPro" id="IPR000014">
    <property type="entry name" value="PAS"/>
</dbReference>
<dbReference type="PROSITE" id="PS50111">
    <property type="entry name" value="CHEMOTAXIS_TRANSDUC_2"/>
    <property type="match status" value="1"/>
</dbReference>
<dbReference type="GO" id="GO:0007165">
    <property type="term" value="P:signal transduction"/>
    <property type="evidence" value="ECO:0007669"/>
    <property type="project" value="UniProtKB-KW"/>
</dbReference>
<dbReference type="PANTHER" id="PTHR32089:SF112">
    <property type="entry name" value="LYSOZYME-LIKE PROTEIN-RELATED"/>
    <property type="match status" value="1"/>
</dbReference>
<dbReference type="AlphaFoldDB" id="A0A1H0D619"/>
<name>A0A1H0D619_9BACT</name>
<keyword evidence="2 4" id="KW-0807">Transducer</keyword>
<sequence length="675" mass="74404">MWNKLSSSLHLKTGVLVTVVALFIFVALLGAMNFLERRLIFSLLEGDVQKLSQALENGIRKPMIRGDDEGTKEEFSNLSKTHKDLHVFLTDFQGKATYSTLKDQRGKNFIQSKFGQKILDFKNILEGKIRNEIMSLVNLDKNVYFVRAKPIFNKPSCYHCHGKAHNILGSLIIFQDVTPTMKKIKSQTWEIALACSGALILLVVIVNLFLRKNVLQPIKEIAQASSAIAKGNYSQEFITSRKDELGDLARNLEHMVDTLKRELGFSKGVLQSLTAPFLVCDTEQKVSYTNKAMLDFLGLEGEPKDYIGQYVGEFFYGDKNHKTVVGQALETGEVMRNIQRSITNRKGKKVFFIGDAAPLRDLDGELIGAFILITDLTKLKNQQEQIEAQNKAIAQAAVKALEVSEQVSSASDELSAQMEEAASGTNRQERMVSEAATAMEQMNVSVLEVAKNAANAANLAEEAREKAIAGQTVVKEAMNLISQVVEHSKHLMESMKNLGVQAEGIGKIIVTIEDIADQTNLLALNAAIEAARAGDAGRGFAVVADEVRKLAEKTMAATKEVATYIGQIQDSAQENIFETTKTLEVVEETRHKSEESGKALEDIVHIVESTSDQVRNIATASEEQSAASEQITHSMEEIRKVSREIADTMEQSNAAIGELAKLALRLKGIIEELKG</sequence>
<dbReference type="InterPro" id="IPR004089">
    <property type="entry name" value="MCPsignal_dom"/>
</dbReference>
<feature type="transmembrane region" description="Helical" evidence="5">
    <location>
        <begin position="15"/>
        <end position="35"/>
    </location>
</feature>
<dbReference type="PROSITE" id="PS50885">
    <property type="entry name" value="HAMP"/>
    <property type="match status" value="1"/>
</dbReference>
<dbReference type="Gene3D" id="1.10.287.950">
    <property type="entry name" value="Methyl-accepting chemotaxis protein"/>
    <property type="match status" value="1"/>
</dbReference>
<dbReference type="SUPFAM" id="SSF55785">
    <property type="entry name" value="PYP-like sensor domain (PAS domain)"/>
    <property type="match status" value="1"/>
</dbReference>
<dbReference type="SMART" id="SM00304">
    <property type="entry name" value="HAMP"/>
    <property type="match status" value="1"/>
</dbReference>
<dbReference type="OrthoDB" id="9816383at2"/>
<dbReference type="NCBIfam" id="TIGR00229">
    <property type="entry name" value="sensory_box"/>
    <property type="match status" value="1"/>
</dbReference>
<keyword evidence="10" id="KW-1185">Reference proteome</keyword>
<keyword evidence="5" id="KW-0812">Transmembrane</keyword>
<evidence type="ECO:0000259" key="6">
    <source>
        <dbReference type="PROSITE" id="PS50111"/>
    </source>
</evidence>
<comment type="subcellular location">
    <subcellularLocation>
        <location evidence="1">Membrane</location>
    </subcellularLocation>
</comment>